<dbReference type="NCBIfam" id="TIGR00229">
    <property type="entry name" value="sensory_box"/>
    <property type="match status" value="1"/>
</dbReference>
<dbReference type="PRINTS" id="PR00260">
    <property type="entry name" value="CHEMTRNSDUCR"/>
</dbReference>
<dbReference type="PANTHER" id="PTHR32089">
    <property type="entry name" value="METHYL-ACCEPTING CHEMOTAXIS PROTEIN MCPB"/>
    <property type="match status" value="1"/>
</dbReference>
<dbReference type="PROSITE" id="PS50112">
    <property type="entry name" value="PAS"/>
    <property type="match status" value="1"/>
</dbReference>
<reference evidence="7 8" key="1">
    <citation type="submission" date="2021-01" db="EMBL/GenBank/DDBJ databases">
        <title>Belnapia mucosa sp. nov. and Belnapia arida sp. nov., isolated from the Tabernas Desert (Almeria, Spain).</title>
        <authorList>
            <person name="Molina-Menor E."/>
            <person name="Vidal-Verdu A."/>
            <person name="Calonge A."/>
            <person name="Satari L."/>
            <person name="Pereto Magraner J."/>
            <person name="Porcar Miralles M."/>
        </authorList>
    </citation>
    <scope>NUCLEOTIDE SEQUENCE [LARGE SCALE GENOMIC DNA]</scope>
    <source>
        <strain evidence="7 8">T6</strain>
    </source>
</reference>
<feature type="domain" description="PAS" evidence="5">
    <location>
        <begin position="121"/>
        <end position="151"/>
    </location>
</feature>
<dbReference type="SUPFAM" id="SSF58104">
    <property type="entry name" value="Methyl-accepting chemotaxis protein (MCP) signaling domain"/>
    <property type="match status" value="1"/>
</dbReference>
<organism evidence="7 8">
    <name type="scientific">Belnapia mucosa</name>
    <dbReference type="NCBI Taxonomy" id="2804532"/>
    <lineage>
        <taxon>Bacteria</taxon>
        <taxon>Pseudomonadati</taxon>
        <taxon>Pseudomonadota</taxon>
        <taxon>Alphaproteobacteria</taxon>
        <taxon>Acetobacterales</taxon>
        <taxon>Roseomonadaceae</taxon>
        <taxon>Belnapia</taxon>
    </lineage>
</organism>
<dbReference type="InterPro" id="IPR000014">
    <property type="entry name" value="PAS"/>
</dbReference>
<evidence type="ECO:0000256" key="1">
    <source>
        <dbReference type="ARBA" id="ARBA00023224"/>
    </source>
</evidence>
<dbReference type="PROSITE" id="PS50111">
    <property type="entry name" value="CHEMOTAXIS_TRANSDUC_2"/>
    <property type="match status" value="1"/>
</dbReference>
<dbReference type="SMART" id="SM00283">
    <property type="entry name" value="MA"/>
    <property type="match status" value="1"/>
</dbReference>
<dbReference type="Proteomes" id="UP000606490">
    <property type="component" value="Unassembled WGS sequence"/>
</dbReference>
<evidence type="ECO:0000259" key="6">
    <source>
        <dbReference type="PROSITE" id="PS50113"/>
    </source>
</evidence>
<evidence type="ECO:0000259" key="4">
    <source>
        <dbReference type="PROSITE" id="PS50111"/>
    </source>
</evidence>
<dbReference type="InterPro" id="IPR035965">
    <property type="entry name" value="PAS-like_dom_sf"/>
</dbReference>
<keyword evidence="1 3" id="KW-0807">Transducer</keyword>
<sequence>MLVGQDFTILHMNPAARALMREAEADFRTELPRFQADALIGSSIDVFQRDPAQQRATLSTLEAPQVTTLRIGPRELDLRVTPLRDNGRRIGFAFEWTDAGERRRNLDHAAQLAALGRSQAIIQFDPDGTILDANANFLQAMGYRPEEVRGRHHAIFVEPSLRESPDYQRFWDRLRAGEYQAAQFRRVGKGGREVWIEGAYNPILDTDGKVAKVVKTATDITPNVQLLGNLKQLIDRNFAEIDGAIARSAGSAGAAAAAADRTNAEVQSAAGGIEQLAASISEIAESMARSRAATERASDETKALARTTDSLTQAAQAMGGIVGLIRTIASQINLLALNATIEAARAGEAGKGFAVVASEVKNLAVQAARATEQISAEIDGIQTTSTGVAGALDAIREAVATVLDSVTLTAAAVEEQNAVTRSLAETMRNAAGSVSTVSASMGEITAAVQEAGDAMGKTKQAAQVLVR</sequence>
<protein>
    <submittedName>
        <fullName evidence="7">PAS domain-containing protein</fullName>
    </submittedName>
</protein>
<dbReference type="InterPro" id="IPR004089">
    <property type="entry name" value="MCPsignal_dom"/>
</dbReference>
<feature type="domain" description="Methyl-accepting transducer" evidence="4">
    <location>
        <begin position="230"/>
        <end position="452"/>
    </location>
</feature>
<evidence type="ECO:0000256" key="3">
    <source>
        <dbReference type="PROSITE-ProRule" id="PRU00284"/>
    </source>
</evidence>
<dbReference type="SMART" id="SM00091">
    <property type="entry name" value="PAS"/>
    <property type="match status" value="1"/>
</dbReference>
<feature type="domain" description="PAC" evidence="6">
    <location>
        <begin position="180"/>
        <end position="232"/>
    </location>
</feature>
<dbReference type="PANTHER" id="PTHR32089:SF112">
    <property type="entry name" value="LYSOZYME-LIKE PROTEIN-RELATED"/>
    <property type="match status" value="1"/>
</dbReference>
<name>A0ABS1V4J4_9PROT</name>
<dbReference type="InterPro" id="IPR004090">
    <property type="entry name" value="Chemotax_Me-accpt_rcpt"/>
</dbReference>
<proteinExistence type="inferred from homology"/>
<dbReference type="InterPro" id="IPR000700">
    <property type="entry name" value="PAS-assoc_C"/>
</dbReference>
<dbReference type="PROSITE" id="PS50113">
    <property type="entry name" value="PAC"/>
    <property type="match status" value="1"/>
</dbReference>
<accession>A0ABS1V4J4</accession>
<dbReference type="Gene3D" id="3.30.450.20">
    <property type="entry name" value="PAS domain"/>
    <property type="match status" value="2"/>
</dbReference>
<keyword evidence="8" id="KW-1185">Reference proteome</keyword>
<evidence type="ECO:0000313" key="8">
    <source>
        <dbReference type="Proteomes" id="UP000606490"/>
    </source>
</evidence>
<gene>
    <name evidence="7" type="ORF">JMJ55_09790</name>
</gene>
<dbReference type="Pfam" id="PF00015">
    <property type="entry name" value="MCPsignal"/>
    <property type="match status" value="1"/>
</dbReference>
<dbReference type="Gene3D" id="1.10.287.950">
    <property type="entry name" value="Methyl-accepting chemotaxis protein"/>
    <property type="match status" value="1"/>
</dbReference>
<dbReference type="InterPro" id="IPR013656">
    <property type="entry name" value="PAS_4"/>
</dbReference>
<comment type="similarity">
    <text evidence="2">Belongs to the methyl-accepting chemotaxis (MCP) protein family.</text>
</comment>
<dbReference type="Pfam" id="PF08448">
    <property type="entry name" value="PAS_4"/>
    <property type="match status" value="1"/>
</dbReference>
<evidence type="ECO:0000313" key="7">
    <source>
        <dbReference type="EMBL" id="MBL6455614.1"/>
    </source>
</evidence>
<dbReference type="CDD" id="cd00130">
    <property type="entry name" value="PAS"/>
    <property type="match status" value="1"/>
</dbReference>
<comment type="caution">
    <text evidence="7">The sequence shown here is derived from an EMBL/GenBank/DDBJ whole genome shotgun (WGS) entry which is preliminary data.</text>
</comment>
<evidence type="ECO:0000259" key="5">
    <source>
        <dbReference type="PROSITE" id="PS50112"/>
    </source>
</evidence>
<dbReference type="EMBL" id="JAEUXJ010000003">
    <property type="protein sequence ID" value="MBL6455614.1"/>
    <property type="molecule type" value="Genomic_DNA"/>
</dbReference>
<dbReference type="SUPFAM" id="SSF55785">
    <property type="entry name" value="PYP-like sensor domain (PAS domain)"/>
    <property type="match status" value="1"/>
</dbReference>
<evidence type="ECO:0000256" key="2">
    <source>
        <dbReference type="ARBA" id="ARBA00029447"/>
    </source>
</evidence>